<gene>
    <name evidence="2" type="ORF">AB1Y20_000106</name>
</gene>
<reference evidence="2 3" key="1">
    <citation type="journal article" date="2024" name="Science">
        <title>Giant polyketide synthase enzymes in the biosynthesis of giant marine polyether toxins.</title>
        <authorList>
            <person name="Fallon T.R."/>
            <person name="Shende V.V."/>
            <person name="Wierzbicki I.H."/>
            <person name="Pendleton A.L."/>
            <person name="Watervoot N.F."/>
            <person name="Auber R.P."/>
            <person name="Gonzalez D.J."/>
            <person name="Wisecaver J.H."/>
            <person name="Moore B.S."/>
        </authorList>
    </citation>
    <scope>NUCLEOTIDE SEQUENCE [LARGE SCALE GENOMIC DNA]</scope>
    <source>
        <strain evidence="2 3">12B1</strain>
    </source>
</reference>
<feature type="chain" id="PRO_5044326658" description="PsbP C-terminal domain-containing protein" evidence="1">
    <location>
        <begin position="19"/>
        <end position="255"/>
    </location>
</feature>
<evidence type="ECO:0000313" key="2">
    <source>
        <dbReference type="EMBL" id="KAL1529147.1"/>
    </source>
</evidence>
<protein>
    <recommendedName>
        <fullName evidence="4">PsbP C-terminal domain-containing protein</fullName>
    </recommendedName>
</protein>
<proteinExistence type="predicted"/>
<feature type="signal peptide" evidence="1">
    <location>
        <begin position="1"/>
        <end position="18"/>
    </location>
</feature>
<dbReference type="EMBL" id="JBGBPQ010000001">
    <property type="protein sequence ID" value="KAL1529147.1"/>
    <property type="molecule type" value="Genomic_DNA"/>
</dbReference>
<sequence length="255" mass="27578">MLTVVLSLSATSLFSPCAERVARRAIIQTAAAGLFVQQSIAPAVAEEGGVQWTLDLPDSFEISRRLASIVRVRVETMLAAEDRTGLQAKLVLVPFGQQAAGSFSADEQLSMASYFLSPNLPAKVAPSEIAATLAASAARSPSVLTLTRVDGTTRGYTGSGLREFVQYQYVVEKCSVSLDDGECFGDISKRRNVATATMSSISQYRTNTERQRMAELGQVREVNVLWLLTLSAPESMWNEDVSKRFQAIASSFALP</sequence>
<evidence type="ECO:0000313" key="3">
    <source>
        <dbReference type="Proteomes" id="UP001515480"/>
    </source>
</evidence>
<comment type="caution">
    <text evidence="2">The sequence shown here is derived from an EMBL/GenBank/DDBJ whole genome shotgun (WGS) entry which is preliminary data.</text>
</comment>
<keyword evidence="1" id="KW-0732">Signal</keyword>
<keyword evidence="3" id="KW-1185">Reference proteome</keyword>
<dbReference type="Proteomes" id="UP001515480">
    <property type="component" value="Unassembled WGS sequence"/>
</dbReference>
<name>A0AB34K6W0_PRYPA</name>
<dbReference type="AlphaFoldDB" id="A0AB34K6W0"/>
<organism evidence="2 3">
    <name type="scientific">Prymnesium parvum</name>
    <name type="common">Toxic golden alga</name>
    <dbReference type="NCBI Taxonomy" id="97485"/>
    <lineage>
        <taxon>Eukaryota</taxon>
        <taxon>Haptista</taxon>
        <taxon>Haptophyta</taxon>
        <taxon>Prymnesiophyceae</taxon>
        <taxon>Prymnesiales</taxon>
        <taxon>Prymnesiaceae</taxon>
        <taxon>Prymnesium</taxon>
    </lineage>
</organism>
<accession>A0AB34K6W0</accession>
<evidence type="ECO:0008006" key="4">
    <source>
        <dbReference type="Google" id="ProtNLM"/>
    </source>
</evidence>
<evidence type="ECO:0000256" key="1">
    <source>
        <dbReference type="SAM" id="SignalP"/>
    </source>
</evidence>